<sequence length="247" mass="29465">MYYIYMFIVFICVLKFGKIKLFLIHLCQFLKYKWLDIKLSAAERRAGVQRFNEFGLHMYVGRQGGGKTVSMVNRLNELHKQYPKAMIFTNFYYRYADGRLKSLNDLMRLRNGTDGVIFAFDEIQNEFSSQRSKDFPEYLLSAITMQRKQCVTILSTSQVFTRVSKPLREQCYEVIECRTFGGRWTRNRCYDGDDYNYMIDQTDPKKKFKTPRKYKCSFIQSDELRNCYNTYEVIQRLARDGFAPKRV</sequence>
<dbReference type="GO" id="GO:0006508">
    <property type="term" value="P:proteolysis"/>
    <property type="evidence" value="ECO:0007669"/>
    <property type="project" value="UniProtKB-KW"/>
</dbReference>
<keyword evidence="1" id="KW-1133">Transmembrane helix</keyword>
<evidence type="ECO:0000256" key="1">
    <source>
        <dbReference type="SAM" id="Phobius"/>
    </source>
</evidence>
<dbReference type="InterPro" id="IPR027417">
    <property type="entry name" value="P-loop_NTPase"/>
</dbReference>
<comment type="caution">
    <text evidence="2">The sequence shown here is derived from an EMBL/GenBank/DDBJ whole genome shotgun (WGS) entry which is preliminary data.</text>
</comment>
<keyword evidence="2" id="KW-0378">Hydrolase</keyword>
<accession>A0A4R3TPD5</accession>
<dbReference type="SUPFAM" id="SSF52540">
    <property type="entry name" value="P-loop containing nucleoside triphosphate hydrolases"/>
    <property type="match status" value="1"/>
</dbReference>
<keyword evidence="2" id="KW-0067">ATP-binding</keyword>
<dbReference type="Gene3D" id="3.40.50.300">
    <property type="entry name" value="P-loop containing nucleotide triphosphate hydrolases"/>
    <property type="match status" value="1"/>
</dbReference>
<name>A0A4R3TPD5_9FIRM</name>
<keyword evidence="1" id="KW-0812">Transmembrane</keyword>
<feature type="transmembrane region" description="Helical" evidence="1">
    <location>
        <begin position="6"/>
        <end position="30"/>
    </location>
</feature>
<keyword evidence="1" id="KW-0472">Membrane</keyword>
<organism evidence="2 3">
    <name type="scientific">Longicatena caecimuris</name>
    <dbReference type="NCBI Taxonomy" id="1796635"/>
    <lineage>
        <taxon>Bacteria</taxon>
        <taxon>Bacillati</taxon>
        <taxon>Bacillota</taxon>
        <taxon>Erysipelotrichia</taxon>
        <taxon>Erysipelotrichales</taxon>
        <taxon>Erysipelotrichaceae</taxon>
        <taxon>Longicatena</taxon>
    </lineage>
</organism>
<proteinExistence type="predicted"/>
<evidence type="ECO:0000313" key="2">
    <source>
        <dbReference type="EMBL" id="TCU63495.1"/>
    </source>
</evidence>
<dbReference type="EMBL" id="SMBP01000001">
    <property type="protein sequence ID" value="TCU63495.1"/>
    <property type="molecule type" value="Genomic_DNA"/>
</dbReference>
<protein>
    <submittedName>
        <fullName evidence="2">ATP-dependent Clp protease ATP-binding subunit ClpX</fullName>
    </submittedName>
</protein>
<dbReference type="GO" id="GO:0005524">
    <property type="term" value="F:ATP binding"/>
    <property type="evidence" value="ECO:0007669"/>
    <property type="project" value="UniProtKB-KW"/>
</dbReference>
<keyword evidence="2" id="KW-0547">Nucleotide-binding</keyword>
<evidence type="ECO:0000313" key="3">
    <source>
        <dbReference type="Proteomes" id="UP000295773"/>
    </source>
</evidence>
<reference evidence="2 3" key="1">
    <citation type="submission" date="2019-03" db="EMBL/GenBank/DDBJ databases">
        <title>Genomic Encyclopedia of Type Strains, Phase IV (KMG-IV): sequencing the most valuable type-strain genomes for metagenomic binning, comparative biology and taxonomic classification.</title>
        <authorList>
            <person name="Goeker M."/>
        </authorList>
    </citation>
    <scope>NUCLEOTIDE SEQUENCE [LARGE SCALE GENOMIC DNA]</scope>
    <source>
        <strain evidence="2 3">DSM 29481</strain>
    </source>
</reference>
<dbReference type="Proteomes" id="UP000295773">
    <property type="component" value="Unassembled WGS sequence"/>
</dbReference>
<keyword evidence="2" id="KW-0645">Protease</keyword>
<gene>
    <name evidence="2" type="ORF">EDD61_101147</name>
</gene>
<dbReference type="GO" id="GO:0008233">
    <property type="term" value="F:peptidase activity"/>
    <property type="evidence" value="ECO:0007669"/>
    <property type="project" value="UniProtKB-KW"/>
</dbReference>
<dbReference type="AlphaFoldDB" id="A0A4R3TPD5"/>
<keyword evidence="3" id="KW-1185">Reference proteome</keyword>
<dbReference type="RefSeq" id="WP_132223261.1">
    <property type="nucleotide sequence ID" value="NZ_SMBP01000001.1"/>
</dbReference>